<dbReference type="InterPro" id="IPR024775">
    <property type="entry name" value="DinB-like"/>
</dbReference>
<reference evidence="3" key="1">
    <citation type="journal article" date="2019" name="Int. J. Syst. Evol. Microbiol.">
        <title>The Global Catalogue of Microorganisms (GCM) 10K type strain sequencing project: providing services to taxonomists for standard genome sequencing and annotation.</title>
        <authorList>
            <consortium name="The Broad Institute Genomics Platform"/>
            <consortium name="The Broad Institute Genome Sequencing Center for Infectious Disease"/>
            <person name="Wu L."/>
            <person name="Ma J."/>
        </authorList>
    </citation>
    <scope>NUCLEOTIDE SEQUENCE [LARGE SCALE GENOMIC DNA]</scope>
    <source>
        <strain evidence="3">CGMCC 1.12749</strain>
    </source>
</reference>
<dbReference type="SUPFAM" id="SSF109854">
    <property type="entry name" value="DinB/YfiT-like putative metalloenzymes"/>
    <property type="match status" value="1"/>
</dbReference>
<dbReference type="InterPro" id="IPR034660">
    <property type="entry name" value="DinB/YfiT-like"/>
</dbReference>
<feature type="domain" description="DinB-like" evidence="1">
    <location>
        <begin position="25"/>
        <end position="147"/>
    </location>
</feature>
<gene>
    <name evidence="2" type="ORF">GCM10011323_05550</name>
</gene>
<dbReference type="Gene3D" id="1.20.120.450">
    <property type="entry name" value="dinb family like domain"/>
    <property type="match status" value="1"/>
</dbReference>
<proteinExistence type="predicted"/>
<accession>A0ABQ1VZC8</accession>
<keyword evidence="3" id="KW-1185">Reference proteome</keyword>
<dbReference type="Pfam" id="PF12867">
    <property type="entry name" value="DinB_2"/>
    <property type="match status" value="1"/>
</dbReference>
<evidence type="ECO:0000259" key="1">
    <source>
        <dbReference type="Pfam" id="PF12867"/>
    </source>
</evidence>
<sequence>MEKEKQLRDHLEKLMRMGQAFRPADELLQDISVQEAGKRVPGLPYTIWQLLEHLRFAQHDILDFCRNPNYQTPDWPDDYWPAAEAPTDQAALDQTLQTINRDLEAMVQLVQDNENDLFAPIPHGSGQTLLREAMLVAEHNAYHLGQIVVLRRFIGNAAF</sequence>
<comment type="caution">
    <text evidence="2">The sequence shown here is derived from an EMBL/GenBank/DDBJ whole genome shotgun (WGS) entry which is preliminary data.</text>
</comment>
<evidence type="ECO:0000313" key="3">
    <source>
        <dbReference type="Proteomes" id="UP000634043"/>
    </source>
</evidence>
<name>A0ABQ1VZC8_9BACT</name>
<dbReference type="EMBL" id="BMFP01000001">
    <property type="protein sequence ID" value="GGG03609.1"/>
    <property type="molecule type" value="Genomic_DNA"/>
</dbReference>
<dbReference type="Proteomes" id="UP000634043">
    <property type="component" value="Unassembled WGS sequence"/>
</dbReference>
<evidence type="ECO:0000313" key="2">
    <source>
        <dbReference type="EMBL" id="GGG03609.1"/>
    </source>
</evidence>
<organism evidence="2 3">
    <name type="scientific">Pontibacter amylolyticus</name>
    <dbReference type="NCBI Taxonomy" id="1424080"/>
    <lineage>
        <taxon>Bacteria</taxon>
        <taxon>Pseudomonadati</taxon>
        <taxon>Bacteroidota</taxon>
        <taxon>Cytophagia</taxon>
        <taxon>Cytophagales</taxon>
        <taxon>Hymenobacteraceae</taxon>
        <taxon>Pontibacter</taxon>
    </lineage>
</organism>
<protein>
    <recommendedName>
        <fullName evidence="1">DinB-like domain-containing protein</fullName>
    </recommendedName>
</protein>
<dbReference type="RefSeq" id="WP_188499974.1">
    <property type="nucleotide sequence ID" value="NZ_BMFP01000001.1"/>
</dbReference>